<gene>
    <name evidence="1" type="ORF">NPD5_4025</name>
</gene>
<dbReference type="RefSeq" id="WP_045896491.1">
    <property type="nucleotide sequence ID" value="NZ_CP013241.1"/>
</dbReference>
<protein>
    <submittedName>
        <fullName evidence="1">Uncharacterized protein</fullName>
    </submittedName>
</protein>
<evidence type="ECO:0000313" key="2">
    <source>
        <dbReference type="Proteomes" id="UP000182204"/>
    </source>
</evidence>
<organism evidence="1 2">
    <name type="scientific">Clostridium sporogenes</name>
    <dbReference type="NCBI Taxonomy" id="1509"/>
    <lineage>
        <taxon>Bacteria</taxon>
        <taxon>Bacillati</taxon>
        <taxon>Bacillota</taxon>
        <taxon>Clostridia</taxon>
        <taxon>Eubacteriales</taxon>
        <taxon>Clostridiaceae</taxon>
        <taxon>Clostridium</taxon>
    </lineage>
</organism>
<name>A0A1J1CTF7_CLOSG</name>
<reference evidence="1 2" key="1">
    <citation type="submission" date="2015-11" db="EMBL/GenBank/DDBJ databases">
        <authorList>
            <person name="Hill K.K."/>
            <person name="Shirey T.B."/>
            <person name="Raphael B."/>
            <person name="Daligault H.E."/>
            <person name="Davenport K.W."/>
            <person name="Bruce D.C."/>
            <person name="Foley B.T."/>
            <person name="Johnson S.L."/>
        </authorList>
    </citation>
    <scope>NUCLEOTIDE SEQUENCE [LARGE SCALE GENOMIC DNA]</scope>
    <source>
        <strain evidence="1 2">CDC_1632</strain>
    </source>
</reference>
<dbReference type="EMBL" id="CP013243">
    <property type="protein sequence ID" value="APH15075.1"/>
    <property type="molecule type" value="Genomic_DNA"/>
</dbReference>
<evidence type="ECO:0000313" key="1">
    <source>
        <dbReference type="EMBL" id="APH15075.1"/>
    </source>
</evidence>
<accession>A0A1J1CTF7</accession>
<sequence>MRALSNRKYDYYELLQDFGFLEKGAIFYHDKNDHMYGSIAEGCLKLCWTTDGDCYSGLCGDTIFLHYNFTKDEDLFRKLKPPNKVDDSINWEYLIVALNFRIKELEDREIFGRELEIAKKELRKVLIQQQNSNK</sequence>
<dbReference type="Proteomes" id="UP000182204">
    <property type="component" value="Chromosome"/>
</dbReference>
<proteinExistence type="predicted"/>
<dbReference type="AlphaFoldDB" id="A0A1J1CTF7"/>